<evidence type="ECO:0000256" key="4">
    <source>
        <dbReference type="ARBA" id="ARBA00023015"/>
    </source>
</evidence>
<dbReference type="PANTHER" id="PTHR43547:SF2">
    <property type="entry name" value="HYBRID SIGNAL TRANSDUCTION HISTIDINE KINASE C"/>
    <property type="match status" value="1"/>
</dbReference>
<dbReference type="InterPro" id="IPR003661">
    <property type="entry name" value="HisK_dim/P_dom"/>
</dbReference>
<dbReference type="SMART" id="SM00387">
    <property type="entry name" value="HATPase_c"/>
    <property type="match status" value="1"/>
</dbReference>
<evidence type="ECO:0000259" key="7">
    <source>
        <dbReference type="PROSITE" id="PS01124"/>
    </source>
</evidence>
<feature type="domain" description="Histidine kinase" evidence="8">
    <location>
        <begin position="952"/>
        <end position="1168"/>
    </location>
</feature>
<dbReference type="SUPFAM" id="SSF63829">
    <property type="entry name" value="Calcium-dependent phosphotriesterase"/>
    <property type="match status" value="3"/>
</dbReference>
<dbReference type="InterPro" id="IPR003594">
    <property type="entry name" value="HATPase_dom"/>
</dbReference>
<dbReference type="InterPro" id="IPR036890">
    <property type="entry name" value="HATPase_C_sf"/>
</dbReference>
<reference evidence="10 11" key="1">
    <citation type="journal article" date="2015" name="Int. J. Syst. Evol. Microbiol.">
        <title>Carboxylicivirga linearis sp. nov., isolated from a sea cucumber culture pond.</title>
        <authorList>
            <person name="Wang F.Q."/>
            <person name="Zhou Y.X."/>
            <person name="Lin X.Z."/>
            <person name="Chen G.J."/>
            <person name="Du Z.J."/>
        </authorList>
    </citation>
    <scope>NUCLEOTIDE SEQUENCE [LARGE SCALE GENOMIC DNA]</scope>
    <source>
        <strain evidence="10 11">FB218</strain>
    </source>
</reference>
<keyword evidence="5" id="KW-0804">Transcription</keyword>
<dbReference type="Gene3D" id="1.10.10.60">
    <property type="entry name" value="Homeodomain-like"/>
    <property type="match status" value="2"/>
</dbReference>
<dbReference type="SMART" id="SM00342">
    <property type="entry name" value="HTH_ARAC"/>
    <property type="match status" value="1"/>
</dbReference>
<dbReference type="Pfam" id="PF02518">
    <property type="entry name" value="HATPase_c"/>
    <property type="match status" value="1"/>
</dbReference>
<dbReference type="InterPro" id="IPR011006">
    <property type="entry name" value="CheY-like_superfamily"/>
</dbReference>
<evidence type="ECO:0000256" key="5">
    <source>
        <dbReference type="ARBA" id="ARBA00023163"/>
    </source>
</evidence>
<dbReference type="EMBL" id="JAGUCO010000005">
    <property type="protein sequence ID" value="MBS2098417.1"/>
    <property type="molecule type" value="Genomic_DNA"/>
</dbReference>
<dbReference type="SMART" id="SM00388">
    <property type="entry name" value="HisKA"/>
    <property type="match status" value="1"/>
</dbReference>
<accession>A0ABS5JU49</accession>
<dbReference type="SUPFAM" id="SSF46689">
    <property type="entry name" value="Homeodomain-like"/>
    <property type="match status" value="1"/>
</dbReference>
<comment type="caution">
    <text evidence="10">The sequence shown here is derived from an EMBL/GenBank/DDBJ whole genome shotgun (WGS) entry which is preliminary data.</text>
</comment>
<proteinExistence type="predicted"/>
<dbReference type="CDD" id="cd17574">
    <property type="entry name" value="REC_OmpR"/>
    <property type="match status" value="1"/>
</dbReference>
<evidence type="ECO:0000259" key="9">
    <source>
        <dbReference type="PROSITE" id="PS50110"/>
    </source>
</evidence>
<dbReference type="SUPFAM" id="SSF50998">
    <property type="entry name" value="Quinoprotein alcohol dehydrogenase-like"/>
    <property type="match status" value="1"/>
</dbReference>
<evidence type="ECO:0000256" key="1">
    <source>
        <dbReference type="ARBA" id="ARBA00000085"/>
    </source>
</evidence>
<dbReference type="InterPro" id="IPR018060">
    <property type="entry name" value="HTH_AraC"/>
</dbReference>
<dbReference type="PANTHER" id="PTHR43547">
    <property type="entry name" value="TWO-COMPONENT HISTIDINE KINASE"/>
    <property type="match status" value="1"/>
</dbReference>
<dbReference type="Gene3D" id="1.10.287.130">
    <property type="match status" value="1"/>
</dbReference>
<dbReference type="InterPro" id="IPR011047">
    <property type="entry name" value="Quinoprotein_ADH-like_sf"/>
</dbReference>
<dbReference type="InterPro" id="IPR001789">
    <property type="entry name" value="Sig_transdc_resp-reg_receiver"/>
</dbReference>
<dbReference type="EC" id="2.7.13.3" evidence="2"/>
<dbReference type="PROSITE" id="PS50109">
    <property type="entry name" value="HIS_KIN"/>
    <property type="match status" value="1"/>
</dbReference>
<evidence type="ECO:0000313" key="10">
    <source>
        <dbReference type="EMBL" id="MBS2098417.1"/>
    </source>
</evidence>
<dbReference type="SUPFAM" id="SSF52172">
    <property type="entry name" value="CheY-like"/>
    <property type="match status" value="1"/>
</dbReference>
<dbReference type="Pfam" id="PF07495">
    <property type="entry name" value="Y_Y_Y"/>
    <property type="match status" value="1"/>
</dbReference>
<dbReference type="SUPFAM" id="SSF47384">
    <property type="entry name" value="Homodimeric domain of signal transducing histidine kinase"/>
    <property type="match status" value="1"/>
</dbReference>
<keyword evidence="11" id="KW-1185">Reference proteome</keyword>
<protein>
    <recommendedName>
        <fullName evidence="2">histidine kinase</fullName>
        <ecNumber evidence="2">2.7.13.3</ecNumber>
    </recommendedName>
</protein>
<dbReference type="InterPro" id="IPR015943">
    <property type="entry name" value="WD40/YVTN_repeat-like_dom_sf"/>
</dbReference>
<feature type="domain" description="Response regulatory" evidence="9">
    <location>
        <begin position="1214"/>
        <end position="1329"/>
    </location>
</feature>
<gene>
    <name evidence="10" type="ORF">KEM10_09010</name>
</gene>
<dbReference type="InterPro" id="IPR004358">
    <property type="entry name" value="Sig_transdc_His_kin-like_C"/>
</dbReference>
<dbReference type="InterPro" id="IPR009057">
    <property type="entry name" value="Homeodomain-like_sf"/>
</dbReference>
<evidence type="ECO:0000313" key="11">
    <source>
        <dbReference type="Proteomes" id="UP000708576"/>
    </source>
</evidence>
<evidence type="ECO:0000256" key="3">
    <source>
        <dbReference type="ARBA" id="ARBA00022553"/>
    </source>
</evidence>
<sequence length="1461" mass="166997">MRKSIFLVLPILCFCSVMWGQNIFRFEHYNSTNGLSQNTVTSLLSDNKGYLWIGTMNGLNRYDGYNFKVYKNNIDNPLLTNNRILSLWQDKKEFIWLQTYDNYYHYLNPRTEQFKTLPEYSAHINSKYNHATCFQQANNDIIWVGTSNGGIYRLEYDDEVDGYDQQHFSDKGPYSISNQKVRFIYTSADSTVWVGTDKGLNLLSKEDIKAKTYHFQHFFINLSFNSAIELKDRLWFGSDYGILEYNKLSGTFTVLDTTNIPSLPQNEIHHLYLSNNGLVIVTLQNEGVLVYNPKNQKWQTIKTHGNSILDVYFDRHNNAWITAKELGLTRLDLEDFSSHFYNLTEKSYQSITDLERHVFYEDKDDNLWIGLHGSGLRLYNHIKDEFTGYTNNIEDPNSLSSNIVHSIIEDASGILWLGTGQFKGGMEKVIKYNPAFKHLTVQKNPMQINDNVVRSLAQDRNGCIWMGTKSGELHVINKDHSAVHTFKSFKGKIDNPGNINIYSIYIDENQHIWLGSKGEGLLVSTTPLPNSPNQYKNLRFKQYKNQDDDSTSLCSNKIYSIAKGAANTLWIGTFENGISKVTVNDIDKLSFTNYNTTNTNLSNDLVRYMMVDNDSNLWVATSFGLNLLHADSLKNNRINFNTYYHSPNDKSSISYNDIVIIREDSKDRIWFGTFGGGVNYLQLPLSDTLQFKTVSSRQGLSNDVVFSIEEDNEGMIWFGSENGLSRYNTIQNSIEVFNEYNGLSFNNFSESTSIKLSNGQLFFGGYQGVEVISPQLIQPPKYQNNIELTNFQLFNKDVIVGANKSPLQKNISYTNEIKLLHHQSSFSIEYSALDFRDPNKIQYAYMLEGFDPDWVLVNHQTKATYTNLKPGDYTFKVKCTSSTGKWYETGRNLAITITPPWWQTRLALIGYIILAVLTYLVIRQIVWRINRYRKELDLEKTVNSLKLKFFTNISHEIRTPLTLILGPIDDLLHQDIQDNEVSRQLKIIRKNANRMLQLVNQLLDFRKVQNNKMTLKVEPIELNSFTQGIYESFIPLANHKGIFYTFKSHDTPIDIWADKTKLDSIIYNLISNAIKFTPEGKKVVVTVSVDSSSSMAQIKVIDQGPGIRDKDLSDIFSRYTILSGNNQAGTGIGLSLAYELAKLHGGNIELSSVVNQGSSFWVSIPLDSDKILNLLHVQKKQLNSNDSQIDHHLEFDIIEDKNNGSDNHPQPNSTVLIVEDNLEIANYLKSSLHSTFNCLVAANGVEGIRLAKQENPDVIVTDIMMPQMDGLEMTKLLKEDFSTCHVPIVMMTAKTDVQDQITGIETGAEAYITKPLNIKYLKAVINTFSQQRQLIIAKFRNNKTIDPKTLKINFKDEEFLKKLVEYIEENYSSDLSVEVLSSHCCVSRTVLYNKVKGLTGLSPLEFVRQIKLKIANQLLVKGYSVSEVAFKVGYNDIKYFSKLFKKQYGYPPSKTPKPVDK</sequence>
<dbReference type="Pfam" id="PF12833">
    <property type="entry name" value="HTH_18"/>
    <property type="match status" value="1"/>
</dbReference>
<organism evidence="10 11">
    <name type="scientific">Carboxylicivirga linearis</name>
    <dbReference type="NCBI Taxonomy" id="1628157"/>
    <lineage>
        <taxon>Bacteria</taxon>
        <taxon>Pseudomonadati</taxon>
        <taxon>Bacteroidota</taxon>
        <taxon>Bacteroidia</taxon>
        <taxon>Marinilabiliales</taxon>
        <taxon>Marinilabiliaceae</taxon>
        <taxon>Carboxylicivirga</taxon>
    </lineage>
</organism>
<dbReference type="Gene3D" id="3.40.50.2300">
    <property type="match status" value="1"/>
</dbReference>
<dbReference type="SMART" id="SM00448">
    <property type="entry name" value="REC"/>
    <property type="match status" value="1"/>
</dbReference>
<dbReference type="RefSeq" id="WP_212215661.1">
    <property type="nucleotide sequence ID" value="NZ_JAGUCO010000005.1"/>
</dbReference>
<feature type="modified residue" description="4-aspartylphosphate" evidence="6">
    <location>
        <position position="1262"/>
    </location>
</feature>
<dbReference type="InterPro" id="IPR011110">
    <property type="entry name" value="Reg_prop"/>
</dbReference>
<dbReference type="Pfam" id="PF00512">
    <property type="entry name" value="HisKA"/>
    <property type="match status" value="1"/>
</dbReference>
<keyword evidence="4" id="KW-0805">Transcription regulation</keyword>
<dbReference type="PROSITE" id="PS50110">
    <property type="entry name" value="RESPONSE_REGULATORY"/>
    <property type="match status" value="1"/>
</dbReference>
<evidence type="ECO:0000256" key="2">
    <source>
        <dbReference type="ARBA" id="ARBA00012438"/>
    </source>
</evidence>
<dbReference type="CDD" id="cd00082">
    <property type="entry name" value="HisKA"/>
    <property type="match status" value="1"/>
</dbReference>
<evidence type="ECO:0000259" key="8">
    <source>
        <dbReference type="PROSITE" id="PS50109"/>
    </source>
</evidence>
<dbReference type="SUPFAM" id="SSF55874">
    <property type="entry name" value="ATPase domain of HSP90 chaperone/DNA topoisomerase II/histidine kinase"/>
    <property type="match status" value="1"/>
</dbReference>
<dbReference type="Gene3D" id="3.30.565.10">
    <property type="entry name" value="Histidine kinase-like ATPase, C-terminal domain"/>
    <property type="match status" value="1"/>
</dbReference>
<dbReference type="PRINTS" id="PR00344">
    <property type="entry name" value="BCTRLSENSOR"/>
</dbReference>
<keyword evidence="3 6" id="KW-0597">Phosphoprotein</keyword>
<feature type="domain" description="HTH araC/xylS-type" evidence="7">
    <location>
        <begin position="1361"/>
        <end position="1458"/>
    </location>
</feature>
<dbReference type="Gene3D" id="2.130.10.10">
    <property type="entry name" value="YVTN repeat-like/Quinoprotein amine dehydrogenase"/>
    <property type="match status" value="3"/>
</dbReference>
<name>A0ABS5JU49_9BACT</name>
<dbReference type="Pfam" id="PF07494">
    <property type="entry name" value="Reg_prop"/>
    <property type="match status" value="4"/>
</dbReference>
<evidence type="ECO:0000256" key="6">
    <source>
        <dbReference type="PROSITE-ProRule" id="PRU00169"/>
    </source>
</evidence>
<dbReference type="InterPro" id="IPR036097">
    <property type="entry name" value="HisK_dim/P_sf"/>
</dbReference>
<dbReference type="InterPro" id="IPR011123">
    <property type="entry name" value="Y_Y_Y"/>
</dbReference>
<dbReference type="Proteomes" id="UP000708576">
    <property type="component" value="Unassembled WGS sequence"/>
</dbReference>
<dbReference type="Pfam" id="PF00072">
    <property type="entry name" value="Response_reg"/>
    <property type="match status" value="1"/>
</dbReference>
<dbReference type="PROSITE" id="PS01124">
    <property type="entry name" value="HTH_ARAC_FAMILY_2"/>
    <property type="match status" value="1"/>
</dbReference>
<dbReference type="Gene3D" id="2.60.40.10">
    <property type="entry name" value="Immunoglobulins"/>
    <property type="match status" value="1"/>
</dbReference>
<dbReference type="InterPro" id="IPR013783">
    <property type="entry name" value="Ig-like_fold"/>
</dbReference>
<dbReference type="InterPro" id="IPR005467">
    <property type="entry name" value="His_kinase_dom"/>
</dbReference>
<comment type="catalytic activity">
    <reaction evidence="1">
        <text>ATP + protein L-histidine = ADP + protein N-phospho-L-histidine.</text>
        <dbReference type="EC" id="2.7.13.3"/>
    </reaction>
</comment>